<comment type="subcellular location">
    <subcellularLocation>
        <location evidence="1">Cell membrane</location>
        <topology evidence="1">Multi-pass membrane protein</topology>
    </subcellularLocation>
</comment>
<dbReference type="PANTHER" id="PTHR43124:SF3">
    <property type="entry name" value="CHLORAMPHENICOL EFFLUX PUMP RV0191"/>
    <property type="match status" value="1"/>
</dbReference>
<dbReference type="InterPro" id="IPR036259">
    <property type="entry name" value="MFS_trans_sf"/>
</dbReference>
<keyword evidence="3 7" id="KW-0812">Transmembrane</keyword>
<dbReference type="InterPro" id="IPR011701">
    <property type="entry name" value="MFS"/>
</dbReference>
<evidence type="ECO:0000256" key="5">
    <source>
        <dbReference type="ARBA" id="ARBA00023136"/>
    </source>
</evidence>
<feature type="transmembrane region" description="Helical" evidence="7">
    <location>
        <begin position="169"/>
        <end position="188"/>
    </location>
</feature>
<feature type="transmembrane region" description="Helical" evidence="7">
    <location>
        <begin position="364"/>
        <end position="386"/>
    </location>
</feature>
<feature type="region of interest" description="Disordered" evidence="6">
    <location>
        <begin position="396"/>
        <end position="416"/>
    </location>
</feature>
<feature type="transmembrane region" description="Helical" evidence="7">
    <location>
        <begin position="275"/>
        <end position="295"/>
    </location>
</feature>
<keyword evidence="2" id="KW-1003">Cell membrane</keyword>
<evidence type="ECO:0000313" key="9">
    <source>
        <dbReference type="EMBL" id="AMY25881.1"/>
    </source>
</evidence>
<sequence>MSNSTNERKSLPYLVYVLALGTFLMGTSEFVVAGLLPDIASDLAIGISEAGLLVTAFAIGMIATPLIAVAALEMPERTTVLLALAVYSAGHIVVALTDDLSIVLVARFVTALATGAFWSIAASVASRVAGPDASARAIGLVLSGGILATVIGVPLGSVAGQLVGWRGPFWILAVLAVLASVPIARVVPGGRLSSTVIPLRSQLASIATARLWVVMTACVLISTAVMSTYSFIAPLLTERSGLSAGLLPVGLAVFGVGAVTGTLNSGRFADRAPYVTALTGGGIVVIALGLLSVFSSYAAPSIALLAVVGMAGLGTNPVLMSMAVRFAQGAPTLATSLCTSMFNLGTAVGTWLTAQAISEYGPAAIPVVGALFAVLLVVPLAALVIIDRARRDSDAASAPSQSVAGHEVEVRRPIQS</sequence>
<keyword evidence="5 7" id="KW-0472">Membrane</keyword>
<feature type="transmembrane region" description="Helical" evidence="7">
    <location>
        <begin position="12"/>
        <end position="32"/>
    </location>
</feature>
<dbReference type="PROSITE" id="PS50850">
    <property type="entry name" value="MFS"/>
    <property type="match status" value="1"/>
</dbReference>
<dbReference type="Pfam" id="PF07690">
    <property type="entry name" value="MFS_1"/>
    <property type="match status" value="1"/>
</dbReference>
<feature type="transmembrane region" description="Helical" evidence="7">
    <location>
        <begin position="137"/>
        <end position="157"/>
    </location>
</feature>
<dbReference type="CDD" id="cd17324">
    <property type="entry name" value="MFS_NepI_like"/>
    <property type="match status" value="1"/>
</dbReference>
<dbReference type="PATRIC" id="fig|1653479.3.peg.4666"/>
<evidence type="ECO:0000256" key="7">
    <source>
        <dbReference type="SAM" id="Phobius"/>
    </source>
</evidence>
<reference evidence="9 10" key="1">
    <citation type="journal article" date="2016" name="Genome Announc.">
        <title>Complete Genome and Plasmid Sequences for Rhodococcus fascians D188 and Draft Sequences for Rhodococcus Isolates PBTS 1 and PBTS 2.</title>
        <authorList>
            <person name="Stamler R.A."/>
            <person name="Vereecke D."/>
            <person name="Zhang Y."/>
            <person name="Schilkey F."/>
            <person name="Devitt N."/>
            <person name="Randall J.J."/>
        </authorList>
    </citation>
    <scope>NUCLEOTIDE SEQUENCE [LARGE SCALE GENOMIC DNA]</scope>
    <source>
        <strain evidence="9 10">PBTS2</strain>
    </source>
</reference>
<feature type="transmembrane region" description="Helical" evidence="7">
    <location>
        <begin position="301"/>
        <end position="320"/>
    </location>
</feature>
<evidence type="ECO:0000256" key="1">
    <source>
        <dbReference type="ARBA" id="ARBA00004651"/>
    </source>
</evidence>
<evidence type="ECO:0000259" key="8">
    <source>
        <dbReference type="PROSITE" id="PS50850"/>
    </source>
</evidence>
<evidence type="ECO:0000313" key="10">
    <source>
        <dbReference type="Proteomes" id="UP000076038"/>
    </source>
</evidence>
<feature type="transmembrane region" description="Helical" evidence="7">
    <location>
        <begin position="209"/>
        <end position="232"/>
    </location>
</feature>
<keyword evidence="10" id="KW-1185">Reference proteome</keyword>
<feature type="transmembrane region" description="Helical" evidence="7">
    <location>
        <begin position="52"/>
        <end position="72"/>
    </location>
</feature>
<evidence type="ECO:0000256" key="4">
    <source>
        <dbReference type="ARBA" id="ARBA00022989"/>
    </source>
</evidence>
<feature type="transmembrane region" description="Helical" evidence="7">
    <location>
        <begin position="79"/>
        <end position="96"/>
    </location>
</feature>
<feature type="transmembrane region" description="Helical" evidence="7">
    <location>
        <begin position="332"/>
        <end position="352"/>
    </location>
</feature>
<feature type="transmembrane region" description="Helical" evidence="7">
    <location>
        <begin position="244"/>
        <end position="263"/>
    </location>
</feature>
<dbReference type="RefSeq" id="WP_048318552.1">
    <property type="nucleotide sequence ID" value="NZ_CP015220.1"/>
</dbReference>
<gene>
    <name evidence="9" type="primary">sotB_2</name>
    <name evidence="9" type="ORF">A3Q41_04612</name>
</gene>
<proteinExistence type="predicted"/>
<protein>
    <submittedName>
        <fullName evidence="9">Sugar efflux transporter B</fullName>
    </submittedName>
</protein>
<dbReference type="InterPro" id="IPR050189">
    <property type="entry name" value="MFS_Efflux_Transporters"/>
</dbReference>
<evidence type="ECO:0000256" key="6">
    <source>
        <dbReference type="SAM" id="MobiDB-lite"/>
    </source>
</evidence>
<dbReference type="AlphaFoldDB" id="A0A143QSD1"/>
<dbReference type="Gene3D" id="1.20.1250.20">
    <property type="entry name" value="MFS general substrate transporter like domains"/>
    <property type="match status" value="1"/>
</dbReference>
<dbReference type="GO" id="GO:0022857">
    <property type="term" value="F:transmembrane transporter activity"/>
    <property type="evidence" value="ECO:0007669"/>
    <property type="project" value="InterPro"/>
</dbReference>
<keyword evidence="4 7" id="KW-1133">Transmembrane helix</keyword>
<dbReference type="InterPro" id="IPR020846">
    <property type="entry name" value="MFS_dom"/>
</dbReference>
<feature type="compositionally biased region" description="Basic and acidic residues" evidence="6">
    <location>
        <begin position="406"/>
        <end position="416"/>
    </location>
</feature>
<organism evidence="9 10">
    <name type="scientific">Rhodococcoides fascians</name>
    <name type="common">Rhodococcus fascians</name>
    <dbReference type="NCBI Taxonomy" id="1828"/>
    <lineage>
        <taxon>Bacteria</taxon>
        <taxon>Bacillati</taxon>
        <taxon>Actinomycetota</taxon>
        <taxon>Actinomycetes</taxon>
        <taxon>Mycobacteriales</taxon>
        <taxon>Nocardiaceae</taxon>
        <taxon>Rhodococcoides</taxon>
    </lineage>
</organism>
<dbReference type="GO" id="GO:0005886">
    <property type="term" value="C:plasma membrane"/>
    <property type="evidence" value="ECO:0007669"/>
    <property type="project" value="UniProtKB-SubCell"/>
</dbReference>
<dbReference type="Proteomes" id="UP000076038">
    <property type="component" value="Chromosome"/>
</dbReference>
<feature type="domain" description="Major facilitator superfamily (MFS) profile" evidence="8">
    <location>
        <begin position="14"/>
        <end position="391"/>
    </location>
</feature>
<dbReference type="PANTHER" id="PTHR43124">
    <property type="entry name" value="PURINE EFFLUX PUMP PBUE"/>
    <property type="match status" value="1"/>
</dbReference>
<feature type="transmembrane region" description="Helical" evidence="7">
    <location>
        <begin position="102"/>
        <end position="125"/>
    </location>
</feature>
<accession>A0A143QSD1</accession>
<reference evidence="10" key="2">
    <citation type="submission" date="2016-04" db="EMBL/GenBank/DDBJ databases">
        <title>Complete Genome and Plasmid Sequences for Rhodococcus fascians D188 and Draft Sequences for Rhodococcus spp. Isolates PBTS 1 and PBTS 2.</title>
        <authorList>
            <person name="Stamer R."/>
            <person name="Vereecke D."/>
            <person name="Zhang Y."/>
            <person name="Schilkey F."/>
            <person name="Devitt N."/>
            <person name="Randall J."/>
        </authorList>
    </citation>
    <scope>NUCLEOTIDE SEQUENCE [LARGE SCALE GENOMIC DNA]</scope>
    <source>
        <strain evidence="10">PBTS2</strain>
    </source>
</reference>
<dbReference type="SUPFAM" id="SSF103473">
    <property type="entry name" value="MFS general substrate transporter"/>
    <property type="match status" value="1"/>
</dbReference>
<name>A0A143QSD1_RHOFA</name>
<dbReference type="KEGG" id="rhs:A3Q41_04612"/>
<evidence type="ECO:0000256" key="2">
    <source>
        <dbReference type="ARBA" id="ARBA00022475"/>
    </source>
</evidence>
<evidence type="ECO:0000256" key="3">
    <source>
        <dbReference type="ARBA" id="ARBA00022692"/>
    </source>
</evidence>
<dbReference type="EMBL" id="CP015220">
    <property type="protein sequence ID" value="AMY25881.1"/>
    <property type="molecule type" value="Genomic_DNA"/>
</dbReference>